<evidence type="ECO:0000313" key="10">
    <source>
        <dbReference type="EMBL" id="KAF5740604.1"/>
    </source>
</evidence>
<dbReference type="PANTHER" id="PTHR46512:SF9">
    <property type="entry name" value="PEPTIDYLPROLYL ISOMERASE"/>
    <property type="match status" value="1"/>
</dbReference>
<proteinExistence type="predicted"/>
<keyword evidence="11" id="KW-1185">Reference proteome</keyword>
<feature type="region of interest" description="Disordered" evidence="8">
    <location>
        <begin position="1"/>
        <end position="34"/>
    </location>
</feature>
<name>A0A7J7D2N6_TRIWF</name>
<evidence type="ECO:0000256" key="8">
    <source>
        <dbReference type="SAM" id="MobiDB-lite"/>
    </source>
</evidence>
<keyword evidence="4" id="KW-0802">TPR repeat</keyword>
<dbReference type="PANTHER" id="PTHR46512">
    <property type="entry name" value="PEPTIDYLPROLYL ISOMERASE"/>
    <property type="match status" value="1"/>
</dbReference>
<dbReference type="PROSITE" id="PS50059">
    <property type="entry name" value="FKBP_PPIASE"/>
    <property type="match status" value="3"/>
</dbReference>
<dbReference type="InterPro" id="IPR046357">
    <property type="entry name" value="PPIase_dom_sf"/>
</dbReference>
<protein>
    <recommendedName>
        <fullName evidence="2 7">peptidylprolyl isomerase</fullName>
        <ecNumber evidence="2 7">5.2.1.8</ecNumber>
    </recommendedName>
</protein>
<dbReference type="AlphaFoldDB" id="A0A7J7D2N6"/>
<organism evidence="10 11">
    <name type="scientific">Tripterygium wilfordii</name>
    <name type="common">Thunder God vine</name>
    <dbReference type="NCBI Taxonomy" id="458696"/>
    <lineage>
        <taxon>Eukaryota</taxon>
        <taxon>Viridiplantae</taxon>
        <taxon>Streptophyta</taxon>
        <taxon>Embryophyta</taxon>
        <taxon>Tracheophyta</taxon>
        <taxon>Spermatophyta</taxon>
        <taxon>Magnoliopsida</taxon>
        <taxon>eudicotyledons</taxon>
        <taxon>Gunneridae</taxon>
        <taxon>Pentapetalae</taxon>
        <taxon>rosids</taxon>
        <taxon>fabids</taxon>
        <taxon>Celastrales</taxon>
        <taxon>Celastraceae</taxon>
        <taxon>Tripterygium</taxon>
    </lineage>
</organism>
<gene>
    <name evidence="10" type="ORF">HS088_TW11G00680</name>
</gene>
<keyword evidence="5 7" id="KW-0697">Rotamase</keyword>
<feature type="compositionally biased region" description="Basic and acidic residues" evidence="8">
    <location>
        <begin position="1"/>
        <end position="14"/>
    </location>
</feature>
<evidence type="ECO:0000256" key="4">
    <source>
        <dbReference type="ARBA" id="ARBA00022803"/>
    </source>
</evidence>
<reference evidence="10 11" key="1">
    <citation type="journal article" date="2020" name="Nat. Commun.">
        <title>Genome of Tripterygium wilfordii and identification of cytochrome P450 involved in triptolide biosynthesis.</title>
        <authorList>
            <person name="Tu L."/>
            <person name="Su P."/>
            <person name="Zhang Z."/>
            <person name="Gao L."/>
            <person name="Wang J."/>
            <person name="Hu T."/>
            <person name="Zhou J."/>
            <person name="Zhang Y."/>
            <person name="Zhao Y."/>
            <person name="Liu Y."/>
            <person name="Song Y."/>
            <person name="Tong Y."/>
            <person name="Lu Y."/>
            <person name="Yang J."/>
            <person name="Xu C."/>
            <person name="Jia M."/>
            <person name="Peters R.J."/>
            <person name="Huang L."/>
            <person name="Gao W."/>
        </authorList>
    </citation>
    <scope>NUCLEOTIDE SEQUENCE [LARGE SCALE GENOMIC DNA]</scope>
    <source>
        <strain evidence="11">cv. XIE 37</strain>
        <tissue evidence="10">Leaf</tissue>
    </source>
</reference>
<feature type="domain" description="PPIase FKBP-type" evidence="9">
    <location>
        <begin position="181"/>
        <end position="271"/>
    </location>
</feature>
<evidence type="ECO:0000256" key="7">
    <source>
        <dbReference type="PROSITE-ProRule" id="PRU00277"/>
    </source>
</evidence>
<dbReference type="InterPro" id="IPR001179">
    <property type="entry name" value="PPIase_FKBP_dom"/>
</dbReference>
<dbReference type="SUPFAM" id="SSF48452">
    <property type="entry name" value="TPR-like"/>
    <property type="match status" value="1"/>
</dbReference>
<evidence type="ECO:0000313" key="11">
    <source>
        <dbReference type="Proteomes" id="UP000593562"/>
    </source>
</evidence>
<keyword evidence="3" id="KW-0677">Repeat</keyword>
<evidence type="ECO:0000256" key="3">
    <source>
        <dbReference type="ARBA" id="ARBA00022737"/>
    </source>
</evidence>
<evidence type="ECO:0000256" key="2">
    <source>
        <dbReference type="ARBA" id="ARBA00013194"/>
    </source>
</evidence>
<dbReference type="InterPro" id="IPR050754">
    <property type="entry name" value="FKBP4/5/8-like"/>
</dbReference>
<comment type="caution">
    <text evidence="10">The sequence shown here is derived from an EMBL/GenBank/DDBJ whole genome shotgun (WGS) entry which is preliminary data.</text>
</comment>
<evidence type="ECO:0000259" key="9">
    <source>
        <dbReference type="PROSITE" id="PS50059"/>
    </source>
</evidence>
<evidence type="ECO:0000256" key="1">
    <source>
        <dbReference type="ARBA" id="ARBA00000971"/>
    </source>
</evidence>
<dbReference type="Gene3D" id="3.10.50.40">
    <property type="match status" value="3"/>
</dbReference>
<dbReference type="InParanoid" id="A0A7J7D2N6"/>
<dbReference type="EMBL" id="JAAARO010000011">
    <property type="protein sequence ID" value="KAF5740604.1"/>
    <property type="molecule type" value="Genomic_DNA"/>
</dbReference>
<dbReference type="GO" id="GO:0003755">
    <property type="term" value="F:peptidyl-prolyl cis-trans isomerase activity"/>
    <property type="evidence" value="ECO:0007669"/>
    <property type="project" value="UniProtKB-KW"/>
</dbReference>
<dbReference type="FunFam" id="3.10.50.40:FF:000006">
    <property type="entry name" value="Peptidyl-prolyl cis-trans isomerase"/>
    <property type="match status" value="1"/>
</dbReference>
<feature type="domain" description="PPIase FKBP-type" evidence="9">
    <location>
        <begin position="299"/>
        <end position="428"/>
    </location>
</feature>
<feature type="domain" description="PPIase FKBP-type" evidence="9">
    <location>
        <begin position="65"/>
        <end position="153"/>
    </location>
</feature>
<dbReference type="InterPro" id="IPR011990">
    <property type="entry name" value="TPR-like_helical_dom_sf"/>
</dbReference>
<dbReference type="Proteomes" id="UP000593562">
    <property type="component" value="Unassembled WGS sequence"/>
</dbReference>
<keyword evidence="6 7" id="KW-0413">Isomerase</keyword>
<evidence type="ECO:0000256" key="6">
    <source>
        <dbReference type="ARBA" id="ARBA00023235"/>
    </source>
</evidence>
<sequence>MRTIDKGKAAHMSDIEDQDELDEEPGEVIESAPPLKVGEERLLGASGLKKKLIKQGQGWETPEPGDEVIVHYVGTLLDGTEFDSTRDRDEPVTFKVGHGHVVPGLDQGILTMRKGEIALFTIPHELGYGAAGGRDGVPPDAFVLFEVELVSWITVVDICKDGGIIKKIMEKGDRNKQPSDLDEVIVKYQVALVDSTIVAKTPGGGVGFYVKDGHFCQALPKAIVTMKQGEKVKLVVQPQYAFGKEGDSKGGIQPVPPNSVLNIDLELVSFKPVIDVTGDSKVMKKILREGEGTLVANEGAVATISYTAMLEDGTVFEKKELTESSLWNLSQMKVHLSQILLDLFLFLSNFFCSKTMNTLRIRFSFIFLFIEQVVTGLDQAAMTMKKGEWAMLTIDHDYGFGDTEVKKDLAIVPPFSKLVYEVEMLDFIKEKTPWEMNNQEKIEAAWRKKEEGNLLFKNEKYQRAGRKYEKAADYVSEDGSFGDEEQKLVKALRVSCWLNGAACSLKLSDFQGAIKLCSKVSCTRKCY</sequence>
<comment type="catalytic activity">
    <reaction evidence="1 7">
        <text>[protein]-peptidylproline (omega=180) = [protein]-peptidylproline (omega=0)</text>
        <dbReference type="Rhea" id="RHEA:16237"/>
        <dbReference type="Rhea" id="RHEA-COMP:10747"/>
        <dbReference type="Rhea" id="RHEA-COMP:10748"/>
        <dbReference type="ChEBI" id="CHEBI:83833"/>
        <dbReference type="ChEBI" id="CHEBI:83834"/>
        <dbReference type="EC" id="5.2.1.8"/>
    </reaction>
</comment>
<accession>A0A7J7D2N6</accession>
<evidence type="ECO:0000256" key="5">
    <source>
        <dbReference type="ARBA" id="ARBA00023110"/>
    </source>
</evidence>
<dbReference type="SUPFAM" id="SSF54534">
    <property type="entry name" value="FKBP-like"/>
    <property type="match status" value="3"/>
</dbReference>
<dbReference type="Pfam" id="PF00254">
    <property type="entry name" value="FKBP_C"/>
    <property type="match status" value="3"/>
</dbReference>
<feature type="compositionally biased region" description="Acidic residues" evidence="8">
    <location>
        <begin position="15"/>
        <end position="27"/>
    </location>
</feature>
<dbReference type="EC" id="5.2.1.8" evidence="2 7"/>
<dbReference type="Gene3D" id="1.25.40.10">
    <property type="entry name" value="Tetratricopeptide repeat domain"/>
    <property type="match status" value="1"/>
</dbReference>